<reference evidence="1" key="1">
    <citation type="submission" date="2004-06" db="EMBL/GenBank/DDBJ databases">
        <authorList>
            <person name="Zhang X."/>
            <person name="Liang Z."/>
            <person name="Peng H."/>
            <person name="Zhang Z."/>
        </authorList>
    </citation>
    <scope>NUCLEOTIDE SEQUENCE</scope>
</reference>
<reference evidence="1" key="2">
    <citation type="journal article" date="2005" name="Virus Res.">
        <title>Characterization and partial genome sequence analysis of Clostera anachoreta granulovirus.</title>
        <authorList>
            <person name="Zhang X.X."/>
            <person name="Liang Z.P."/>
            <person name="Peng H.Y."/>
            <person name="Zhang Z.X."/>
            <person name="Tang X.C."/>
            <person name="Liu T.Q."/>
        </authorList>
    </citation>
    <scope>NUCLEOTIDE SEQUENCE</scope>
</reference>
<proteinExistence type="predicted"/>
<protein>
    <submittedName>
        <fullName evidence="1">Uncharacterized protein</fullName>
    </submittedName>
</protein>
<dbReference type="EMBL" id="AY664542">
    <property type="protein sequence ID" value="AAT77803.1"/>
    <property type="molecule type" value="Genomic_DNA"/>
</dbReference>
<name>Q6BD68_9BBAC</name>
<accession>Q6BD68</accession>
<evidence type="ECO:0000313" key="1">
    <source>
        <dbReference type="EMBL" id="AAT77803.1"/>
    </source>
</evidence>
<organism evidence="1">
    <name type="scientific">Clostera anachoreta granulovirus</name>
    <dbReference type="NCBI Taxonomy" id="283675"/>
    <lineage>
        <taxon>Viruses</taxon>
        <taxon>Viruses incertae sedis</taxon>
        <taxon>Naldaviricetes</taxon>
        <taxon>Lefavirales</taxon>
        <taxon>Baculoviridae</taxon>
        <taxon>Betabaculovirus</taxon>
        <taxon>Betabaculovirus clanachoretae</taxon>
    </lineage>
</organism>
<sequence>MMFIISLVGSAPLRFTTSLYRSGIHVAQLSYIVRITAHSSQNFSRSSITPRCTRWCAKYW</sequence>